<dbReference type="AlphaFoldDB" id="A0A972F750"/>
<proteinExistence type="predicted"/>
<keyword evidence="3" id="KW-1185">Reference proteome</keyword>
<organism evidence="2 3">
    <name type="scientific">Azoarcus taiwanensis</name>
    <dbReference type="NCBI Taxonomy" id="666964"/>
    <lineage>
        <taxon>Bacteria</taxon>
        <taxon>Pseudomonadati</taxon>
        <taxon>Pseudomonadota</taxon>
        <taxon>Betaproteobacteria</taxon>
        <taxon>Rhodocyclales</taxon>
        <taxon>Zoogloeaceae</taxon>
        <taxon>Azoarcus</taxon>
    </lineage>
</organism>
<dbReference type="CDD" id="cd07313">
    <property type="entry name" value="terB_like_2"/>
    <property type="match status" value="1"/>
</dbReference>
<dbReference type="SUPFAM" id="SSF158682">
    <property type="entry name" value="TerB-like"/>
    <property type="match status" value="1"/>
</dbReference>
<name>A0A972F750_9RHOO</name>
<dbReference type="Gene3D" id="1.10.3680.10">
    <property type="entry name" value="TerB-like"/>
    <property type="match status" value="1"/>
</dbReference>
<gene>
    <name evidence="2" type="ORF">GPA21_05170</name>
</gene>
<protein>
    <submittedName>
        <fullName evidence="2">TerB family tellurite resistance protein</fullName>
    </submittedName>
</protein>
<evidence type="ECO:0000259" key="1">
    <source>
        <dbReference type="Pfam" id="PF05099"/>
    </source>
</evidence>
<evidence type="ECO:0000313" key="2">
    <source>
        <dbReference type="EMBL" id="NMG02360.1"/>
    </source>
</evidence>
<dbReference type="InterPro" id="IPR007791">
    <property type="entry name" value="DjlA_N"/>
</dbReference>
<sequence>MLRNLRDLFEAIGAPAETSSPEEREHALQLATAVMLVEVMRSDPETDDRERQATLAALREKFSLEEDEVERLLELAERTAEDANDYHRFTSRINRGFSREQKIRIIEYMWRIAHADGTVSAHENHLMRKVAALLYISHADYVGARMRAKAHAGLD</sequence>
<dbReference type="Pfam" id="PF05099">
    <property type="entry name" value="TerB"/>
    <property type="match status" value="1"/>
</dbReference>
<dbReference type="RefSeq" id="WP_168987149.1">
    <property type="nucleotide sequence ID" value="NZ_CAWPHM010000122.1"/>
</dbReference>
<dbReference type="EMBL" id="WTVM01000020">
    <property type="protein sequence ID" value="NMG02360.1"/>
    <property type="molecule type" value="Genomic_DNA"/>
</dbReference>
<reference evidence="2" key="1">
    <citation type="submission" date="2019-12" db="EMBL/GenBank/DDBJ databases">
        <title>Comparative genomics gives insights into the taxonomy of the Azoarcus-Aromatoleum group and reveals separate origins of nif in the plant-associated Azoarcus and non-plant-associated Aromatoleum sub-groups.</title>
        <authorList>
            <person name="Lafos M."/>
            <person name="Maluk M."/>
            <person name="Batista M."/>
            <person name="Junghare M."/>
            <person name="Carmona M."/>
            <person name="Faoro H."/>
            <person name="Cruz L.M."/>
            <person name="Battistoni F."/>
            <person name="De Souza E."/>
            <person name="Pedrosa F."/>
            <person name="Chen W.-M."/>
            <person name="Poole P.S."/>
            <person name="Dixon R.A."/>
            <person name="James E.K."/>
        </authorList>
    </citation>
    <scope>NUCLEOTIDE SEQUENCE</scope>
    <source>
        <strain evidence="2">NSC3</strain>
    </source>
</reference>
<accession>A0A972F750</accession>
<evidence type="ECO:0000313" key="3">
    <source>
        <dbReference type="Proteomes" id="UP000599523"/>
    </source>
</evidence>
<comment type="caution">
    <text evidence="2">The sequence shown here is derived from an EMBL/GenBank/DDBJ whole genome shotgun (WGS) entry which is preliminary data.</text>
</comment>
<feature type="domain" description="Co-chaperone DjlA N-terminal" evidence="1">
    <location>
        <begin position="29"/>
        <end position="145"/>
    </location>
</feature>
<dbReference type="Proteomes" id="UP000599523">
    <property type="component" value="Unassembled WGS sequence"/>
</dbReference>
<dbReference type="InterPro" id="IPR029024">
    <property type="entry name" value="TerB-like"/>
</dbReference>